<organism evidence="3 4">
    <name type="scientific">Oidiodendron maius (strain Zn)</name>
    <dbReference type="NCBI Taxonomy" id="913774"/>
    <lineage>
        <taxon>Eukaryota</taxon>
        <taxon>Fungi</taxon>
        <taxon>Dikarya</taxon>
        <taxon>Ascomycota</taxon>
        <taxon>Pezizomycotina</taxon>
        <taxon>Leotiomycetes</taxon>
        <taxon>Leotiomycetes incertae sedis</taxon>
        <taxon>Myxotrichaceae</taxon>
        <taxon>Oidiodendron</taxon>
    </lineage>
</organism>
<evidence type="ECO:0000313" key="3">
    <source>
        <dbReference type="EMBL" id="KIM95078.1"/>
    </source>
</evidence>
<reference evidence="3 4" key="1">
    <citation type="submission" date="2014-04" db="EMBL/GenBank/DDBJ databases">
        <authorList>
            <consortium name="DOE Joint Genome Institute"/>
            <person name="Kuo A."/>
            <person name="Martino E."/>
            <person name="Perotto S."/>
            <person name="Kohler A."/>
            <person name="Nagy L.G."/>
            <person name="Floudas D."/>
            <person name="Copeland A."/>
            <person name="Barry K.W."/>
            <person name="Cichocki N."/>
            <person name="Veneault-Fourrey C."/>
            <person name="LaButti K."/>
            <person name="Lindquist E.A."/>
            <person name="Lipzen A."/>
            <person name="Lundell T."/>
            <person name="Morin E."/>
            <person name="Murat C."/>
            <person name="Sun H."/>
            <person name="Tunlid A."/>
            <person name="Henrissat B."/>
            <person name="Grigoriev I.V."/>
            <person name="Hibbett D.S."/>
            <person name="Martin F."/>
            <person name="Nordberg H.P."/>
            <person name="Cantor M.N."/>
            <person name="Hua S.X."/>
        </authorList>
    </citation>
    <scope>NUCLEOTIDE SEQUENCE [LARGE SCALE GENOMIC DNA]</scope>
    <source>
        <strain evidence="3 4">Zn</strain>
    </source>
</reference>
<evidence type="ECO:0000259" key="2">
    <source>
        <dbReference type="PROSITE" id="PS50090"/>
    </source>
</evidence>
<evidence type="ECO:0000256" key="1">
    <source>
        <dbReference type="SAM" id="MobiDB-lite"/>
    </source>
</evidence>
<accession>A0A0C3C849</accession>
<name>A0A0C3C849_OIDMZ</name>
<keyword evidence="4" id="KW-1185">Reference proteome</keyword>
<gene>
    <name evidence="3" type="ORF">OIDMADRAFT_34485</name>
</gene>
<feature type="compositionally biased region" description="Basic residues" evidence="1">
    <location>
        <begin position="390"/>
        <end position="400"/>
    </location>
</feature>
<dbReference type="PROSITE" id="PS50090">
    <property type="entry name" value="MYB_LIKE"/>
    <property type="match status" value="1"/>
</dbReference>
<proteinExistence type="predicted"/>
<feature type="domain" description="Myb-like" evidence="2">
    <location>
        <begin position="511"/>
        <end position="576"/>
    </location>
</feature>
<dbReference type="STRING" id="913774.A0A0C3C849"/>
<dbReference type="EMBL" id="KN832888">
    <property type="protein sequence ID" value="KIM95078.1"/>
    <property type="molecule type" value="Genomic_DNA"/>
</dbReference>
<dbReference type="InterPro" id="IPR001005">
    <property type="entry name" value="SANT/Myb"/>
</dbReference>
<dbReference type="OrthoDB" id="3439209at2759"/>
<protein>
    <recommendedName>
        <fullName evidence="2">Myb-like domain-containing protein</fullName>
    </recommendedName>
</protein>
<reference evidence="4" key="2">
    <citation type="submission" date="2015-01" db="EMBL/GenBank/DDBJ databases">
        <title>Evolutionary Origins and Diversification of the Mycorrhizal Mutualists.</title>
        <authorList>
            <consortium name="DOE Joint Genome Institute"/>
            <consortium name="Mycorrhizal Genomics Consortium"/>
            <person name="Kohler A."/>
            <person name="Kuo A."/>
            <person name="Nagy L.G."/>
            <person name="Floudas D."/>
            <person name="Copeland A."/>
            <person name="Barry K.W."/>
            <person name="Cichocki N."/>
            <person name="Veneault-Fourrey C."/>
            <person name="LaButti K."/>
            <person name="Lindquist E.A."/>
            <person name="Lipzen A."/>
            <person name="Lundell T."/>
            <person name="Morin E."/>
            <person name="Murat C."/>
            <person name="Riley R."/>
            <person name="Ohm R."/>
            <person name="Sun H."/>
            <person name="Tunlid A."/>
            <person name="Henrissat B."/>
            <person name="Grigoriev I.V."/>
            <person name="Hibbett D.S."/>
            <person name="Martin F."/>
        </authorList>
    </citation>
    <scope>NUCLEOTIDE SEQUENCE [LARGE SCALE GENOMIC DNA]</scope>
    <source>
        <strain evidence="4">Zn</strain>
    </source>
</reference>
<evidence type="ECO:0000313" key="4">
    <source>
        <dbReference type="Proteomes" id="UP000054321"/>
    </source>
</evidence>
<dbReference type="Proteomes" id="UP000054321">
    <property type="component" value="Unassembled WGS sequence"/>
</dbReference>
<feature type="compositionally biased region" description="Low complexity" evidence="1">
    <location>
        <begin position="411"/>
        <end position="424"/>
    </location>
</feature>
<feature type="region of interest" description="Disordered" evidence="1">
    <location>
        <begin position="317"/>
        <end position="466"/>
    </location>
</feature>
<dbReference type="InParanoid" id="A0A0C3C849"/>
<dbReference type="HOGENOM" id="CLU_490076_0_0_1"/>
<dbReference type="AlphaFoldDB" id="A0A0C3C849"/>
<sequence>MVINARPRFVSNGFETLGTTQRAEFLHQELVKMTNNDVNSWSLLRPMATSTENWDQNLDDFSPETFPIHTLYSGYCQDMASLHHAQSTNLSKASAYAEVHYTQYLPFKESTLSQQTFSKAVSDTNYVRNPSPMFGVDYSQWSQGRRNGSFAEFSSGQSGQKATSYQATNEVGETSFAPVGSLDRSHSPYQGLSGVGIGENLKTDRMSPSTIYSSYSPPIISVDPQSLAYLVPNDPDIRAKTWFPEYLQPGKDQCLESYRMEVSQDELSKNCTYSQQQEWDDLWAIAKEPTNNWTTTETAPTTVSPKALTLSVLPSPLSISESSPGRILSLSDLNTDSGSGDDHFDLSGPETLSAVESPQSIRRPRHLLPDSIPGSKRSVPVVPSNGPARSSRKRPLKPKSGRTGEAYSDRSYSSTTSITKISSSRGRERAPAKLLAPKRVEPKPAAANIRQSCPESAKVSPATQHRDAKDEFLIRSKLAGMSYKDIRRQGNFTEAESTLRGRFRTLTKHKTARVRKPEWCENDIRLLKKAVRKLAQGSDPSKCRVPWKQVAEYIANNGGSYHFGNATCRKRWDELQLKADS</sequence>